<dbReference type="SUPFAM" id="SSF54928">
    <property type="entry name" value="RNA-binding domain, RBD"/>
    <property type="match status" value="1"/>
</dbReference>
<evidence type="ECO:0000259" key="5">
    <source>
        <dbReference type="PROSITE" id="PS50177"/>
    </source>
</evidence>
<dbReference type="Proteomes" id="UP001408789">
    <property type="component" value="Unassembled WGS sequence"/>
</dbReference>
<feature type="compositionally biased region" description="Gly residues" evidence="3">
    <location>
        <begin position="461"/>
        <end position="472"/>
    </location>
</feature>
<evidence type="ECO:0000256" key="1">
    <source>
        <dbReference type="ARBA" id="ARBA00022884"/>
    </source>
</evidence>
<protein>
    <submittedName>
        <fullName evidence="6">Uncharacterized protein</fullName>
    </submittedName>
</protein>
<feature type="domain" description="RRM" evidence="4">
    <location>
        <begin position="315"/>
        <end position="392"/>
    </location>
</feature>
<evidence type="ECO:0000313" key="7">
    <source>
        <dbReference type="Proteomes" id="UP001408789"/>
    </source>
</evidence>
<dbReference type="PANTHER" id="PTHR10693">
    <property type="entry name" value="RAS GTPASE-ACTIVATING PROTEIN-BINDING PROTEIN"/>
    <property type="match status" value="1"/>
</dbReference>
<evidence type="ECO:0000256" key="2">
    <source>
        <dbReference type="PROSITE-ProRule" id="PRU00176"/>
    </source>
</evidence>
<dbReference type="InterPro" id="IPR018222">
    <property type="entry name" value="Nuclear_transport_factor_2_euk"/>
</dbReference>
<dbReference type="AlphaFoldDB" id="A0AAP0GZT7"/>
<dbReference type="FunFam" id="3.10.450.50:FF:000003">
    <property type="entry name" value="Nuclear transport factor 2 family protein"/>
    <property type="match status" value="1"/>
</dbReference>
<gene>
    <name evidence="6" type="ORF">SSX86_016212</name>
</gene>
<dbReference type="GO" id="GO:0005829">
    <property type="term" value="C:cytosol"/>
    <property type="evidence" value="ECO:0007669"/>
    <property type="project" value="TreeGrafter"/>
</dbReference>
<dbReference type="InterPro" id="IPR012677">
    <property type="entry name" value="Nucleotide-bd_a/b_plait_sf"/>
</dbReference>
<dbReference type="InterPro" id="IPR000504">
    <property type="entry name" value="RRM_dom"/>
</dbReference>
<organism evidence="6 7">
    <name type="scientific">Deinandra increscens subsp. villosa</name>
    <dbReference type="NCBI Taxonomy" id="3103831"/>
    <lineage>
        <taxon>Eukaryota</taxon>
        <taxon>Viridiplantae</taxon>
        <taxon>Streptophyta</taxon>
        <taxon>Embryophyta</taxon>
        <taxon>Tracheophyta</taxon>
        <taxon>Spermatophyta</taxon>
        <taxon>Magnoliopsida</taxon>
        <taxon>eudicotyledons</taxon>
        <taxon>Gunneridae</taxon>
        <taxon>Pentapetalae</taxon>
        <taxon>asterids</taxon>
        <taxon>campanulids</taxon>
        <taxon>Asterales</taxon>
        <taxon>Asteraceae</taxon>
        <taxon>Asteroideae</taxon>
        <taxon>Heliantheae alliance</taxon>
        <taxon>Madieae</taxon>
        <taxon>Madiinae</taxon>
        <taxon>Deinandra</taxon>
    </lineage>
</organism>
<dbReference type="GO" id="GO:1990904">
    <property type="term" value="C:ribonucleoprotein complex"/>
    <property type="evidence" value="ECO:0007669"/>
    <property type="project" value="TreeGrafter"/>
</dbReference>
<dbReference type="SUPFAM" id="SSF54427">
    <property type="entry name" value="NTF2-like"/>
    <property type="match status" value="1"/>
</dbReference>
<dbReference type="SMART" id="SM00360">
    <property type="entry name" value="RRM"/>
    <property type="match status" value="1"/>
</dbReference>
<dbReference type="Pfam" id="PF00076">
    <property type="entry name" value="RRM_1"/>
    <property type="match status" value="1"/>
</dbReference>
<reference evidence="6 7" key="1">
    <citation type="submission" date="2024-04" db="EMBL/GenBank/DDBJ databases">
        <title>The reference genome of an endangered Asteraceae, Deinandra increscens subsp. villosa, native to the Central Coast of California.</title>
        <authorList>
            <person name="Guilliams M."/>
            <person name="Hasenstab-Lehman K."/>
            <person name="Meyer R."/>
            <person name="Mcevoy S."/>
        </authorList>
    </citation>
    <scope>NUCLEOTIDE SEQUENCE [LARGE SCALE GENOMIC DNA]</scope>
    <source>
        <tissue evidence="6">Leaf</tissue>
    </source>
</reference>
<proteinExistence type="predicted"/>
<dbReference type="Gene3D" id="3.10.450.50">
    <property type="match status" value="1"/>
</dbReference>
<evidence type="ECO:0000259" key="4">
    <source>
        <dbReference type="PROSITE" id="PS50102"/>
    </source>
</evidence>
<feature type="compositionally biased region" description="Polar residues" evidence="3">
    <location>
        <begin position="151"/>
        <end position="167"/>
    </location>
</feature>
<dbReference type="InterPro" id="IPR035979">
    <property type="entry name" value="RBD_domain_sf"/>
</dbReference>
<dbReference type="PROSITE" id="PS50102">
    <property type="entry name" value="RRM"/>
    <property type="match status" value="1"/>
</dbReference>
<evidence type="ECO:0000313" key="6">
    <source>
        <dbReference type="EMBL" id="KAK9064830.1"/>
    </source>
</evidence>
<feature type="region of interest" description="Disordered" evidence="3">
    <location>
        <begin position="414"/>
        <end position="483"/>
    </location>
</feature>
<dbReference type="Pfam" id="PF02136">
    <property type="entry name" value="NTF2"/>
    <property type="match status" value="1"/>
</dbReference>
<feature type="region of interest" description="Disordered" evidence="3">
    <location>
        <begin position="276"/>
        <end position="315"/>
    </location>
</feature>
<name>A0AAP0GZT7_9ASTR</name>
<dbReference type="InterPro" id="IPR039539">
    <property type="entry name" value="Ras_GTPase_bind_prot"/>
</dbReference>
<accession>A0AAP0GZT7</accession>
<comment type="caution">
    <text evidence="6">The sequence shown here is derived from an EMBL/GenBank/DDBJ whole genome shotgun (WGS) entry which is preliminary data.</text>
</comment>
<keyword evidence="7" id="KW-1185">Reference proteome</keyword>
<dbReference type="GO" id="GO:0003729">
    <property type="term" value="F:mRNA binding"/>
    <property type="evidence" value="ECO:0007669"/>
    <property type="project" value="TreeGrafter"/>
</dbReference>
<feature type="compositionally biased region" description="Pro residues" evidence="3">
    <location>
        <begin position="278"/>
        <end position="293"/>
    </location>
</feature>
<keyword evidence="1 2" id="KW-0694">RNA-binding</keyword>
<dbReference type="InterPro" id="IPR032710">
    <property type="entry name" value="NTF2-like_dom_sf"/>
</dbReference>
<dbReference type="Gene3D" id="3.30.70.330">
    <property type="match status" value="1"/>
</dbReference>
<dbReference type="PROSITE" id="PS50177">
    <property type="entry name" value="NTF2_DOMAIN"/>
    <property type="match status" value="1"/>
</dbReference>
<feature type="domain" description="NTF2" evidence="5">
    <location>
        <begin position="15"/>
        <end position="132"/>
    </location>
</feature>
<dbReference type="CDD" id="cd00780">
    <property type="entry name" value="NTF2"/>
    <property type="match status" value="1"/>
</dbReference>
<dbReference type="CDD" id="cd00590">
    <property type="entry name" value="RRM_SF"/>
    <property type="match status" value="1"/>
</dbReference>
<evidence type="ECO:0000256" key="3">
    <source>
        <dbReference type="SAM" id="MobiDB-lite"/>
    </source>
</evidence>
<dbReference type="PANTHER" id="PTHR10693:SF52">
    <property type="entry name" value="RAS GTPASE-ACTIVATING BINDING-LIKE PROTEIN"/>
    <property type="match status" value="1"/>
</dbReference>
<feature type="compositionally biased region" description="Gly residues" evidence="3">
    <location>
        <begin position="418"/>
        <end position="453"/>
    </location>
</feature>
<feature type="region of interest" description="Disordered" evidence="3">
    <location>
        <begin position="151"/>
        <end position="190"/>
    </location>
</feature>
<feature type="compositionally biased region" description="Low complexity" evidence="3">
    <location>
        <begin position="294"/>
        <end position="303"/>
    </location>
</feature>
<sequence length="483" mass="51862">MAAQTESTIPSVQVVGNAFVEQYYHILHHSPDMVHKFYQDSSFISRPDEDGAMITVSTMKGINDKICSLDYTAYKAEIKTADAQESYKDGVIVLVTGFLTRKEDNQRKKFIQSFFLAPQDKGYFVLNDVFRYVDESKPIEDNHVVAEEINDSQTSSLIPDPPQTTDSPLPDLDSIHKDEAPSVEEEAPTVLETEGPLANEINPVGPEPDPVENIISTVSESISSIAVEDAPKKSYASILSSQIKKGGPMPTKVYVPANTLKTAPPKNENKTVATIAQHPPPEAPAPTSTPTPTPIASSGISSPNSTNVHDEGDGHSVYIRDLPHNATVPQLEMEFKKFGAIKQGGIQVRSNKVMGFCFGFVEFQDATSMQNAIQSSPVVIGDKEVFVEIKRTTTRVGMGRGRFYAGRGGFRSDSFRARGGGGSNGGGGRGYGRTDYGGGRGEFSGRGRGPGGEGYHHQQGRGRGGGGGGRRGGSVHYTSATSA</sequence>
<dbReference type="EMBL" id="JBCNJP010000017">
    <property type="protein sequence ID" value="KAK9064830.1"/>
    <property type="molecule type" value="Genomic_DNA"/>
</dbReference>
<dbReference type="InterPro" id="IPR002075">
    <property type="entry name" value="NTF2_dom"/>
</dbReference>